<organism evidence="1 2">
    <name type="scientific">Desulfomonile tiedjei</name>
    <dbReference type="NCBI Taxonomy" id="2358"/>
    <lineage>
        <taxon>Bacteria</taxon>
        <taxon>Pseudomonadati</taxon>
        <taxon>Thermodesulfobacteriota</taxon>
        <taxon>Desulfomonilia</taxon>
        <taxon>Desulfomonilales</taxon>
        <taxon>Desulfomonilaceae</taxon>
        <taxon>Desulfomonile</taxon>
    </lineage>
</organism>
<evidence type="ECO:0000313" key="2">
    <source>
        <dbReference type="Proteomes" id="UP000807825"/>
    </source>
</evidence>
<evidence type="ECO:0000313" key="1">
    <source>
        <dbReference type="EMBL" id="MBI5251286.1"/>
    </source>
</evidence>
<dbReference type="AlphaFoldDB" id="A0A9D6V393"/>
<dbReference type="InterPro" id="IPR029024">
    <property type="entry name" value="TerB-like"/>
</dbReference>
<reference evidence="1" key="1">
    <citation type="submission" date="2020-07" db="EMBL/GenBank/DDBJ databases">
        <title>Huge and variable diversity of episymbiotic CPR bacteria and DPANN archaea in groundwater ecosystems.</title>
        <authorList>
            <person name="He C.Y."/>
            <person name="Keren R."/>
            <person name="Whittaker M."/>
            <person name="Farag I.F."/>
            <person name="Doudna J."/>
            <person name="Cate J.H.D."/>
            <person name="Banfield J.F."/>
        </authorList>
    </citation>
    <scope>NUCLEOTIDE SEQUENCE</scope>
    <source>
        <strain evidence="1">NC_groundwater_1664_Pr3_B-0.1um_52_9</strain>
    </source>
</reference>
<accession>A0A9D6V393</accession>
<dbReference type="EMBL" id="JACRDE010000457">
    <property type="protein sequence ID" value="MBI5251286.1"/>
    <property type="molecule type" value="Genomic_DNA"/>
</dbReference>
<comment type="caution">
    <text evidence="1">The sequence shown here is derived from an EMBL/GenBank/DDBJ whole genome shotgun (WGS) entry which is preliminary data.</text>
</comment>
<name>A0A9D6V393_9BACT</name>
<gene>
    <name evidence="1" type="ORF">HY912_17495</name>
</gene>
<sequence>MLNSSDLTAAADIDGPSYLRTIIAVASADGEVHEKEREFINVQAQVLSLNPEDYWRHSEHDLGFLSSVEMSRPTCMTIIRDCIVLGHLDGDFTETERTKVYDVASLLGTSKSDVDAVETWLKSLWAVMEEGNRLFQQGWK</sequence>
<dbReference type="Proteomes" id="UP000807825">
    <property type="component" value="Unassembled WGS sequence"/>
</dbReference>
<proteinExistence type="predicted"/>
<evidence type="ECO:0008006" key="3">
    <source>
        <dbReference type="Google" id="ProtNLM"/>
    </source>
</evidence>
<protein>
    <recommendedName>
        <fullName evidence="3">Co-chaperone DjlA N-terminal domain-containing protein</fullName>
    </recommendedName>
</protein>
<dbReference type="SUPFAM" id="SSF158682">
    <property type="entry name" value="TerB-like"/>
    <property type="match status" value="1"/>
</dbReference>
<dbReference type="Gene3D" id="1.10.3680.10">
    <property type="entry name" value="TerB-like"/>
    <property type="match status" value="1"/>
</dbReference>